<evidence type="ECO:0000256" key="1">
    <source>
        <dbReference type="ARBA" id="ARBA00001933"/>
    </source>
</evidence>
<comment type="similarity">
    <text evidence="4">Belongs to the trans-sulfuration enzymes family.</text>
</comment>
<dbReference type="CDD" id="cd00614">
    <property type="entry name" value="CGS_like"/>
    <property type="match status" value="1"/>
</dbReference>
<organism evidence="6 7">
    <name type="scientific">Sandaracinus amylolyticus</name>
    <dbReference type="NCBI Taxonomy" id="927083"/>
    <lineage>
        <taxon>Bacteria</taxon>
        <taxon>Pseudomonadati</taxon>
        <taxon>Myxococcota</taxon>
        <taxon>Polyangia</taxon>
        <taxon>Polyangiales</taxon>
        <taxon>Sandaracinaceae</taxon>
        <taxon>Sandaracinus</taxon>
    </lineage>
</organism>
<evidence type="ECO:0000256" key="4">
    <source>
        <dbReference type="RuleBase" id="RU362118"/>
    </source>
</evidence>
<proteinExistence type="inferred from homology"/>
<dbReference type="KEGG" id="samy:DB32_005386"/>
<evidence type="ECO:0000313" key="7">
    <source>
        <dbReference type="Proteomes" id="UP000034883"/>
    </source>
</evidence>
<dbReference type="Proteomes" id="UP000034883">
    <property type="component" value="Chromosome"/>
</dbReference>
<evidence type="ECO:0000256" key="3">
    <source>
        <dbReference type="PIRSR" id="PIRSR001434-2"/>
    </source>
</evidence>
<gene>
    <name evidence="6" type="ORF">DB32_005386</name>
</gene>
<evidence type="ECO:0000256" key="2">
    <source>
        <dbReference type="ARBA" id="ARBA00022898"/>
    </source>
</evidence>
<dbReference type="RefSeq" id="WP_053235405.1">
    <property type="nucleotide sequence ID" value="NZ_CP011125.1"/>
</dbReference>
<sequence>MTDRTLRPGTLAVHAGEEPDPTTGALEPPIVLASAYAFASADDAAAQFRGEQDGWIYGRWRNPTVESFERKIAALEGAEATVALASGMAAVNGAIASCARAGEHVVAPRSVYAEAARLMREVLPRFGVETTFVDQTDLAAVEAAMTERTRIVYAETPANPNLVCTDLAALAELAHARGAVLIVDGTFATPWHQRPLALGADLVLHSATKAICGHGDAIGGVVSGSRDRVTEVRRIGVRAMGGAMAPNTAAMLARGVRTLGLRMDRASASAMELARRLEEDRRVARVWYPGLPSHPQHAIARAQMTRGFGAMIAFEVAGGLEAGKRCHDAVEVIARAVSLGDVRSLLTHPATTTQASMPREARIAAGVTDGLMRFSVGIEDVEDLWEDLDRALPSS</sequence>
<dbReference type="PIRSF" id="PIRSF001434">
    <property type="entry name" value="CGS"/>
    <property type="match status" value="1"/>
</dbReference>
<dbReference type="AlphaFoldDB" id="A0A0F6W5T4"/>
<dbReference type="InterPro" id="IPR000277">
    <property type="entry name" value="Cys/Met-Metab_PyrdxlP-dep_enz"/>
</dbReference>
<dbReference type="EMBL" id="CP011125">
    <property type="protein sequence ID" value="AKF08237.1"/>
    <property type="molecule type" value="Genomic_DNA"/>
</dbReference>
<dbReference type="GO" id="GO:0005737">
    <property type="term" value="C:cytoplasm"/>
    <property type="evidence" value="ECO:0007669"/>
    <property type="project" value="TreeGrafter"/>
</dbReference>
<protein>
    <submittedName>
        <fullName evidence="6">Cystathionine gamma-lyase</fullName>
    </submittedName>
</protein>
<dbReference type="InterPro" id="IPR015422">
    <property type="entry name" value="PyrdxlP-dep_Trfase_small"/>
</dbReference>
<name>A0A0F6W5T4_9BACT</name>
<dbReference type="STRING" id="927083.DB32_005386"/>
<keyword evidence="2 3" id="KW-0663">Pyridoxal phosphate</keyword>
<evidence type="ECO:0000256" key="5">
    <source>
        <dbReference type="SAM" id="MobiDB-lite"/>
    </source>
</evidence>
<dbReference type="Pfam" id="PF01053">
    <property type="entry name" value="Cys_Met_Meta_PP"/>
    <property type="match status" value="1"/>
</dbReference>
<dbReference type="GO" id="GO:0030170">
    <property type="term" value="F:pyridoxal phosphate binding"/>
    <property type="evidence" value="ECO:0007669"/>
    <property type="project" value="InterPro"/>
</dbReference>
<dbReference type="GO" id="GO:0004123">
    <property type="term" value="F:cystathionine gamma-lyase activity"/>
    <property type="evidence" value="ECO:0007669"/>
    <property type="project" value="TreeGrafter"/>
</dbReference>
<dbReference type="GO" id="GO:0019346">
    <property type="term" value="P:transsulfuration"/>
    <property type="evidence" value="ECO:0007669"/>
    <property type="project" value="InterPro"/>
</dbReference>
<evidence type="ECO:0000313" key="6">
    <source>
        <dbReference type="EMBL" id="AKF08237.1"/>
    </source>
</evidence>
<dbReference type="PANTHER" id="PTHR11808:SF85">
    <property type="entry name" value="CYSTATHIONINE GAMMA-LYASE-RELATED"/>
    <property type="match status" value="1"/>
</dbReference>
<dbReference type="InterPro" id="IPR015424">
    <property type="entry name" value="PyrdxlP-dep_Trfase"/>
</dbReference>
<comment type="cofactor">
    <cofactor evidence="1 4">
        <name>pyridoxal 5'-phosphate</name>
        <dbReference type="ChEBI" id="CHEBI:597326"/>
    </cofactor>
</comment>
<accession>A0A0F6W5T4</accession>
<feature type="region of interest" description="Disordered" evidence="5">
    <location>
        <begin position="1"/>
        <end position="25"/>
    </location>
</feature>
<dbReference type="Gene3D" id="3.90.1150.10">
    <property type="entry name" value="Aspartate Aminotransferase, domain 1"/>
    <property type="match status" value="1"/>
</dbReference>
<reference evidence="6 7" key="1">
    <citation type="submission" date="2015-03" db="EMBL/GenBank/DDBJ databases">
        <title>Genome assembly of Sandaracinus amylolyticus DSM 53668.</title>
        <authorList>
            <person name="Sharma G."/>
            <person name="Subramanian S."/>
        </authorList>
    </citation>
    <scope>NUCLEOTIDE SEQUENCE [LARGE SCALE GENOMIC DNA]</scope>
    <source>
        <strain evidence="6 7">DSM 53668</strain>
    </source>
</reference>
<keyword evidence="6" id="KW-0456">Lyase</keyword>
<dbReference type="GO" id="GO:0019343">
    <property type="term" value="P:cysteine biosynthetic process via cystathionine"/>
    <property type="evidence" value="ECO:0007669"/>
    <property type="project" value="TreeGrafter"/>
</dbReference>
<dbReference type="OrthoDB" id="9805807at2"/>
<dbReference type="FunFam" id="3.40.640.10:FF:000046">
    <property type="entry name" value="Cystathionine gamma-lyase"/>
    <property type="match status" value="1"/>
</dbReference>
<feature type="modified residue" description="N6-(pyridoxal phosphate)lysine" evidence="3">
    <location>
        <position position="209"/>
    </location>
</feature>
<keyword evidence="7" id="KW-1185">Reference proteome</keyword>
<dbReference type="Gene3D" id="3.40.640.10">
    <property type="entry name" value="Type I PLP-dependent aspartate aminotransferase-like (Major domain)"/>
    <property type="match status" value="1"/>
</dbReference>
<dbReference type="InterPro" id="IPR015421">
    <property type="entry name" value="PyrdxlP-dep_Trfase_major"/>
</dbReference>
<dbReference type="PANTHER" id="PTHR11808">
    <property type="entry name" value="TRANS-SULFURATION ENZYME FAMILY MEMBER"/>
    <property type="match status" value="1"/>
</dbReference>
<dbReference type="SUPFAM" id="SSF53383">
    <property type="entry name" value="PLP-dependent transferases"/>
    <property type="match status" value="1"/>
</dbReference>